<dbReference type="Proteomes" id="UP000829354">
    <property type="component" value="Chromosome X"/>
</dbReference>
<keyword evidence="2" id="KW-1185">Reference proteome</keyword>
<evidence type="ECO:0000313" key="1">
    <source>
        <dbReference type="EMBL" id="UMM44421.1"/>
    </source>
</evidence>
<dbReference type="EMBL" id="CP092625">
    <property type="protein sequence ID" value="UMM44421.1"/>
    <property type="molecule type" value="Genomic_DNA"/>
</dbReference>
<accession>A0AAE9FM80</accession>
<evidence type="ECO:0000313" key="2">
    <source>
        <dbReference type="Proteomes" id="UP000829354"/>
    </source>
</evidence>
<proteinExistence type="predicted"/>
<gene>
    <name evidence="1" type="ORF">L5515_019574</name>
</gene>
<sequence length="215" mass="23973">MSPSYTTNNDEDCTPITGNVWHALSGIVWSPLFKSNSERAPIRVWSTYIAKCFFELPSGPAETVSLEITKEWRGTITCQIQQIDKESKAGSRTERRDGRKTKIVVKKEDLPVEGVYFMAGLTVDTLFQTAIRKVAVKRSMYSITLSEDHVKTASRPDSSLQEDENDVNFNGVLFRICAEMDSKQPHGRNFVATLLQAIDVVQPKQSNTNGVVAVA</sequence>
<protein>
    <submittedName>
        <fullName evidence="1">Uncharacterized protein</fullName>
    </submittedName>
</protein>
<organism evidence="1 2">
    <name type="scientific">Caenorhabditis briggsae</name>
    <dbReference type="NCBI Taxonomy" id="6238"/>
    <lineage>
        <taxon>Eukaryota</taxon>
        <taxon>Metazoa</taxon>
        <taxon>Ecdysozoa</taxon>
        <taxon>Nematoda</taxon>
        <taxon>Chromadorea</taxon>
        <taxon>Rhabditida</taxon>
        <taxon>Rhabditina</taxon>
        <taxon>Rhabditomorpha</taxon>
        <taxon>Rhabditoidea</taxon>
        <taxon>Rhabditidae</taxon>
        <taxon>Peloderinae</taxon>
        <taxon>Caenorhabditis</taxon>
    </lineage>
</organism>
<dbReference type="AlphaFoldDB" id="A0AAE9FM80"/>
<name>A0AAE9FM80_CAEBR</name>
<reference evidence="1 2" key="1">
    <citation type="submission" date="2022-04" db="EMBL/GenBank/DDBJ databases">
        <title>Chromosome-level reference genomes for two strains of Caenorhabditis briggsae: an improved platform for comparative genomics.</title>
        <authorList>
            <person name="Stevens L."/>
            <person name="Andersen E."/>
        </authorList>
    </citation>
    <scope>NUCLEOTIDE SEQUENCE [LARGE SCALE GENOMIC DNA]</scope>
    <source>
        <strain evidence="1">VX34</strain>
        <tissue evidence="1">Whole-organism</tissue>
    </source>
</reference>